<reference evidence="11 12" key="1">
    <citation type="submission" date="2018-10" db="EMBL/GenBank/DDBJ databases">
        <title>Genomic Encyclopedia of Type Strains, Phase IV (KMG-IV): sequencing the most valuable type-strain genomes for metagenomic binning, comparative biology and taxonomic classification.</title>
        <authorList>
            <person name="Goeker M."/>
        </authorList>
    </citation>
    <scope>NUCLEOTIDE SEQUENCE [LARGE SCALE GENOMIC DNA]</scope>
    <source>
        <strain evidence="11 12">DSM 23229</strain>
    </source>
</reference>
<gene>
    <name evidence="11" type="ORF">C7446_0428</name>
</gene>
<evidence type="ECO:0000256" key="2">
    <source>
        <dbReference type="ARBA" id="ARBA00022448"/>
    </source>
</evidence>
<comment type="caution">
    <text evidence="11">The sequence shown here is derived from an EMBL/GenBank/DDBJ whole genome shotgun (WGS) entry which is preliminary data.</text>
</comment>
<dbReference type="OrthoDB" id="9791324at2"/>
<dbReference type="AlphaFoldDB" id="A0A420X193"/>
<evidence type="ECO:0000259" key="10">
    <source>
        <dbReference type="Pfam" id="PF04290"/>
    </source>
</evidence>
<evidence type="ECO:0000256" key="3">
    <source>
        <dbReference type="ARBA" id="ARBA00022475"/>
    </source>
</evidence>
<evidence type="ECO:0000256" key="7">
    <source>
        <dbReference type="ARBA" id="ARBA00023136"/>
    </source>
</evidence>
<dbReference type="Pfam" id="PF04290">
    <property type="entry name" value="DctQ"/>
    <property type="match status" value="1"/>
</dbReference>
<dbReference type="InterPro" id="IPR007387">
    <property type="entry name" value="TRAP_DctQ"/>
</dbReference>
<feature type="transmembrane region" description="Helical" evidence="9">
    <location>
        <begin position="131"/>
        <end position="148"/>
    </location>
</feature>
<organism evidence="11 12">
    <name type="scientific">Kushneria sinocarnis</name>
    <dbReference type="NCBI Taxonomy" id="595502"/>
    <lineage>
        <taxon>Bacteria</taxon>
        <taxon>Pseudomonadati</taxon>
        <taxon>Pseudomonadota</taxon>
        <taxon>Gammaproteobacteria</taxon>
        <taxon>Oceanospirillales</taxon>
        <taxon>Halomonadaceae</taxon>
        <taxon>Kushneria</taxon>
    </lineage>
</organism>
<comment type="similarity">
    <text evidence="8 9">Belongs to the TRAP transporter small permease family.</text>
</comment>
<feature type="domain" description="Tripartite ATP-independent periplasmic transporters DctQ component" evidence="10">
    <location>
        <begin position="26"/>
        <end position="153"/>
    </location>
</feature>
<dbReference type="Proteomes" id="UP000281975">
    <property type="component" value="Unassembled WGS sequence"/>
</dbReference>
<evidence type="ECO:0000256" key="6">
    <source>
        <dbReference type="ARBA" id="ARBA00022989"/>
    </source>
</evidence>
<feature type="transmembrane region" description="Helical" evidence="9">
    <location>
        <begin position="93"/>
        <end position="111"/>
    </location>
</feature>
<keyword evidence="6 9" id="KW-1133">Transmembrane helix</keyword>
<evidence type="ECO:0000256" key="9">
    <source>
        <dbReference type="RuleBase" id="RU369079"/>
    </source>
</evidence>
<keyword evidence="3" id="KW-1003">Cell membrane</keyword>
<dbReference type="PANTHER" id="PTHR35011:SF2">
    <property type="entry name" value="2,3-DIKETO-L-GULONATE TRAP TRANSPORTER SMALL PERMEASE PROTEIN YIAM"/>
    <property type="match status" value="1"/>
</dbReference>
<keyword evidence="5 9" id="KW-0812">Transmembrane</keyword>
<dbReference type="RefSeq" id="WP_121170815.1">
    <property type="nucleotide sequence ID" value="NZ_RBIN01000001.1"/>
</dbReference>
<sequence>MKSVLKWLDRLMSLDEVLGSLALFALFLIALANVIMRYFFDAPIAWAEEILQLLLVWASFLGASALVRRNDHVLIELFGERLPPALNRWRERLFNTGLVLASAVIMVIWGLELLPFSAYRSTPMLQISYYWIYLAVPLSAAMMIYHSLRRLMTVREV</sequence>
<name>A0A420X193_9GAMM</name>
<evidence type="ECO:0000256" key="5">
    <source>
        <dbReference type="ARBA" id="ARBA00022692"/>
    </source>
</evidence>
<dbReference type="GO" id="GO:0015740">
    <property type="term" value="P:C4-dicarboxylate transport"/>
    <property type="evidence" value="ECO:0007669"/>
    <property type="project" value="TreeGrafter"/>
</dbReference>
<dbReference type="GO" id="GO:0005886">
    <property type="term" value="C:plasma membrane"/>
    <property type="evidence" value="ECO:0007669"/>
    <property type="project" value="UniProtKB-SubCell"/>
</dbReference>
<keyword evidence="4 9" id="KW-0997">Cell inner membrane</keyword>
<proteinExistence type="inferred from homology"/>
<keyword evidence="12" id="KW-1185">Reference proteome</keyword>
<comment type="function">
    <text evidence="9">Part of the tripartite ATP-independent periplasmic (TRAP) transport system.</text>
</comment>
<keyword evidence="7 9" id="KW-0472">Membrane</keyword>
<feature type="transmembrane region" description="Helical" evidence="9">
    <location>
        <begin position="46"/>
        <end position="67"/>
    </location>
</feature>
<comment type="subunit">
    <text evidence="9">The complex comprises the extracytoplasmic solute receptor protein and the two transmembrane proteins.</text>
</comment>
<accession>A0A420X193</accession>
<dbReference type="PANTHER" id="PTHR35011">
    <property type="entry name" value="2,3-DIKETO-L-GULONATE TRAP TRANSPORTER SMALL PERMEASE PROTEIN YIAM"/>
    <property type="match status" value="1"/>
</dbReference>
<keyword evidence="2 9" id="KW-0813">Transport</keyword>
<evidence type="ECO:0000256" key="1">
    <source>
        <dbReference type="ARBA" id="ARBA00004429"/>
    </source>
</evidence>
<evidence type="ECO:0000313" key="12">
    <source>
        <dbReference type="Proteomes" id="UP000281975"/>
    </source>
</evidence>
<dbReference type="EMBL" id="RBIN01000001">
    <property type="protein sequence ID" value="RKR07613.1"/>
    <property type="molecule type" value="Genomic_DNA"/>
</dbReference>
<feature type="transmembrane region" description="Helical" evidence="9">
    <location>
        <begin position="21"/>
        <end position="40"/>
    </location>
</feature>
<evidence type="ECO:0000256" key="4">
    <source>
        <dbReference type="ARBA" id="ARBA00022519"/>
    </source>
</evidence>
<protein>
    <recommendedName>
        <fullName evidence="9">TRAP transporter small permease protein</fullName>
    </recommendedName>
</protein>
<comment type="subcellular location">
    <subcellularLocation>
        <location evidence="1 9">Cell inner membrane</location>
        <topology evidence="1 9">Multi-pass membrane protein</topology>
    </subcellularLocation>
</comment>
<evidence type="ECO:0000313" key="11">
    <source>
        <dbReference type="EMBL" id="RKR07613.1"/>
    </source>
</evidence>
<dbReference type="InterPro" id="IPR055348">
    <property type="entry name" value="DctQ"/>
</dbReference>
<dbReference type="GO" id="GO:0022857">
    <property type="term" value="F:transmembrane transporter activity"/>
    <property type="evidence" value="ECO:0007669"/>
    <property type="project" value="UniProtKB-UniRule"/>
</dbReference>
<evidence type="ECO:0000256" key="8">
    <source>
        <dbReference type="ARBA" id="ARBA00038436"/>
    </source>
</evidence>